<evidence type="ECO:0000313" key="1">
    <source>
        <dbReference type="EMBL" id="RYR41732.1"/>
    </source>
</evidence>
<proteinExistence type="predicted"/>
<reference evidence="1 2" key="1">
    <citation type="submission" date="2019-01" db="EMBL/GenBank/DDBJ databases">
        <title>Sequencing of cultivated peanut Arachis hypogaea provides insights into genome evolution and oil improvement.</title>
        <authorList>
            <person name="Chen X."/>
        </authorList>
    </citation>
    <scope>NUCLEOTIDE SEQUENCE [LARGE SCALE GENOMIC DNA]</scope>
    <source>
        <strain evidence="2">cv. Fuhuasheng</strain>
        <tissue evidence="1">Leaves</tissue>
    </source>
</reference>
<name>A0A445BSV9_ARAHY</name>
<gene>
    <name evidence="1" type="ORF">Ahy_A08g038146</name>
</gene>
<protein>
    <recommendedName>
        <fullName evidence="3">Peptidase A2 domain-containing protein</fullName>
    </recommendedName>
</protein>
<accession>A0A445BSV9</accession>
<evidence type="ECO:0000313" key="2">
    <source>
        <dbReference type="Proteomes" id="UP000289738"/>
    </source>
</evidence>
<keyword evidence="2" id="KW-1185">Reference proteome</keyword>
<comment type="caution">
    <text evidence="1">The sequence shown here is derived from an EMBL/GenBank/DDBJ whole genome shotgun (WGS) entry which is preliminary data.</text>
</comment>
<dbReference type="Proteomes" id="UP000289738">
    <property type="component" value="Chromosome A08"/>
</dbReference>
<evidence type="ECO:0008006" key="3">
    <source>
        <dbReference type="Google" id="ProtNLM"/>
    </source>
</evidence>
<organism evidence="1 2">
    <name type="scientific">Arachis hypogaea</name>
    <name type="common">Peanut</name>
    <dbReference type="NCBI Taxonomy" id="3818"/>
    <lineage>
        <taxon>Eukaryota</taxon>
        <taxon>Viridiplantae</taxon>
        <taxon>Streptophyta</taxon>
        <taxon>Embryophyta</taxon>
        <taxon>Tracheophyta</taxon>
        <taxon>Spermatophyta</taxon>
        <taxon>Magnoliopsida</taxon>
        <taxon>eudicotyledons</taxon>
        <taxon>Gunneridae</taxon>
        <taxon>Pentapetalae</taxon>
        <taxon>rosids</taxon>
        <taxon>fabids</taxon>
        <taxon>Fabales</taxon>
        <taxon>Fabaceae</taxon>
        <taxon>Papilionoideae</taxon>
        <taxon>50 kb inversion clade</taxon>
        <taxon>dalbergioids sensu lato</taxon>
        <taxon>Dalbergieae</taxon>
        <taxon>Pterocarpus clade</taxon>
        <taxon>Arachis</taxon>
    </lineage>
</organism>
<dbReference type="EMBL" id="SDMP01000008">
    <property type="protein sequence ID" value="RYR41732.1"/>
    <property type="molecule type" value="Genomic_DNA"/>
</dbReference>
<sequence>MVSTISIISTEYFGEYEGNPNEDYDVDDEEVFSLILYRDQPGYFQRSSRKQKSHLRPLHAIAVMSGIKVNKVLVDGGMAISLLLERMLMKVGKHHDDLTLTNISITDYSGVSTPSRGLVTIGVKVGSSDRNTIFMVVSSKASYNLVDTLLDPWSWGCTIYCASKYPFMDRRR</sequence>
<dbReference type="AlphaFoldDB" id="A0A445BSV9"/>